<organism evidence="1">
    <name type="scientific">marine sediment metagenome</name>
    <dbReference type="NCBI Taxonomy" id="412755"/>
    <lineage>
        <taxon>unclassified sequences</taxon>
        <taxon>metagenomes</taxon>
        <taxon>ecological metagenomes</taxon>
    </lineage>
</organism>
<name>X1A2X1_9ZZZZ</name>
<sequence length="65" mass="7335">MAKKCCLYEKGDSQYNSCTTDPNCPELVDWTLIGSWGVDDCKDCRGGGDGMKLKEWVLKNWEILS</sequence>
<dbReference type="EMBL" id="BART01005864">
    <property type="protein sequence ID" value="GAG54616.1"/>
    <property type="molecule type" value="Genomic_DNA"/>
</dbReference>
<evidence type="ECO:0000313" key="1">
    <source>
        <dbReference type="EMBL" id="GAG54616.1"/>
    </source>
</evidence>
<dbReference type="AlphaFoldDB" id="X1A2X1"/>
<comment type="caution">
    <text evidence="1">The sequence shown here is derived from an EMBL/GenBank/DDBJ whole genome shotgun (WGS) entry which is preliminary data.</text>
</comment>
<reference evidence="1" key="1">
    <citation type="journal article" date="2014" name="Front. Microbiol.">
        <title>High frequency of phylogenetically diverse reductive dehalogenase-homologous genes in deep subseafloor sedimentary metagenomes.</title>
        <authorList>
            <person name="Kawai M."/>
            <person name="Futagami T."/>
            <person name="Toyoda A."/>
            <person name="Takaki Y."/>
            <person name="Nishi S."/>
            <person name="Hori S."/>
            <person name="Arai W."/>
            <person name="Tsubouchi T."/>
            <person name="Morono Y."/>
            <person name="Uchiyama I."/>
            <person name="Ito T."/>
            <person name="Fujiyama A."/>
            <person name="Inagaki F."/>
            <person name="Takami H."/>
        </authorList>
    </citation>
    <scope>NUCLEOTIDE SEQUENCE</scope>
    <source>
        <strain evidence="1">Expedition CK06-06</strain>
    </source>
</reference>
<protein>
    <submittedName>
        <fullName evidence="1">Uncharacterized protein</fullName>
    </submittedName>
</protein>
<proteinExistence type="predicted"/>
<gene>
    <name evidence="1" type="ORF">S01H4_13292</name>
</gene>
<accession>X1A2X1</accession>